<dbReference type="Proteomes" id="UP000482800">
    <property type="component" value="Unassembled WGS sequence"/>
</dbReference>
<keyword evidence="2" id="KW-0238">DNA-binding</keyword>
<evidence type="ECO:0000256" key="3">
    <source>
        <dbReference type="ARBA" id="ARBA00023163"/>
    </source>
</evidence>
<dbReference type="AlphaFoldDB" id="A0A6V8KR18"/>
<feature type="domain" description="IclR-ED" evidence="5">
    <location>
        <begin position="61"/>
        <end position="239"/>
    </location>
</feature>
<evidence type="ECO:0000259" key="5">
    <source>
        <dbReference type="PROSITE" id="PS51078"/>
    </source>
</evidence>
<name>A0A6V8KR18_9ACTN</name>
<dbReference type="PROSITE" id="PS51077">
    <property type="entry name" value="HTH_ICLR"/>
    <property type="match status" value="1"/>
</dbReference>
<gene>
    <name evidence="6" type="ORF">Phou_072550</name>
</gene>
<evidence type="ECO:0000256" key="2">
    <source>
        <dbReference type="ARBA" id="ARBA00023125"/>
    </source>
</evidence>
<dbReference type="Pfam" id="PF01614">
    <property type="entry name" value="IclR_C"/>
    <property type="match status" value="1"/>
</dbReference>
<dbReference type="Gene3D" id="1.10.10.10">
    <property type="entry name" value="Winged helix-like DNA-binding domain superfamily/Winged helix DNA-binding domain"/>
    <property type="match status" value="1"/>
</dbReference>
<keyword evidence="3" id="KW-0804">Transcription</keyword>
<dbReference type="InterPro" id="IPR005471">
    <property type="entry name" value="Tscrpt_reg_IclR_N"/>
</dbReference>
<reference evidence="6 7" key="2">
    <citation type="submission" date="2020-03" db="EMBL/GenBank/DDBJ databases">
        <authorList>
            <person name="Ichikawa N."/>
            <person name="Kimura A."/>
            <person name="Kitahashi Y."/>
            <person name="Uohara A."/>
        </authorList>
    </citation>
    <scope>NUCLEOTIDE SEQUENCE [LARGE SCALE GENOMIC DNA]</scope>
    <source>
        <strain evidence="6 7">NBRC 108639</strain>
    </source>
</reference>
<dbReference type="GO" id="GO:0003700">
    <property type="term" value="F:DNA-binding transcription factor activity"/>
    <property type="evidence" value="ECO:0007669"/>
    <property type="project" value="TreeGrafter"/>
</dbReference>
<proteinExistence type="predicted"/>
<dbReference type="InterPro" id="IPR036388">
    <property type="entry name" value="WH-like_DNA-bd_sf"/>
</dbReference>
<evidence type="ECO:0000313" key="7">
    <source>
        <dbReference type="Proteomes" id="UP000482800"/>
    </source>
</evidence>
<dbReference type="PROSITE" id="PS51078">
    <property type="entry name" value="ICLR_ED"/>
    <property type="match status" value="1"/>
</dbReference>
<dbReference type="InterPro" id="IPR050707">
    <property type="entry name" value="HTH_MetabolicPath_Reg"/>
</dbReference>
<protein>
    <recommendedName>
        <fullName evidence="8">IclR family transcriptional regulator</fullName>
    </recommendedName>
</protein>
<comment type="caution">
    <text evidence="6">The sequence shown here is derived from an EMBL/GenBank/DDBJ whole genome shotgun (WGS) entry which is preliminary data.</text>
</comment>
<keyword evidence="1" id="KW-0805">Transcription regulation</keyword>
<dbReference type="PANTHER" id="PTHR30136">
    <property type="entry name" value="HELIX-TURN-HELIX TRANSCRIPTIONAL REGULATOR, ICLR FAMILY"/>
    <property type="match status" value="1"/>
</dbReference>
<dbReference type="Gene3D" id="3.30.450.40">
    <property type="match status" value="1"/>
</dbReference>
<evidence type="ECO:0000313" key="6">
    <source>
        <dbReference type="EMBL" id="GFJ83075.1"/>
    </source>
</evidence>
<dbReference type="PANTHER" id="PTHR30136:SF24">
    <property type="entry name" value="HTH-TYPE TRANSCRIPTIONAL REPRESSOR ALLR"/>
    <property type="match status" value="1"/>
</dbReference>
<dbReference type="GO" id="GO:0003677">
    <property type="term" value="F:DNA binding"/>
    <property type="evidence" value="ECO:0007669"/>
    <property type="project" value="UniProtKB-KW"/>
</dbReference>
<reference evidence="6 7" key="1">
    <citation type="submission" date="2020-03" db="EMBL/GenBank/DDBJ databases">
        <title>Whole genome shotgun sequence of Phytohabitans houttuyneae NBRC 108639.</title>
        <authorList>
            <person name="Komaki H."/>
            <person name="Tamura T."/>
        </authorList>
    </citation>
    <scope>NUCLEOTIDE SEQUENCE [LARGE SCALE GENOMIC DNA]</scope>
    <source>
        <strain evidence="6 7">NBRC 108639</strain>
    </source>
</reference>
<dbReference type="EMBL" id="BLPF01000002">
    <property type="protein sequence ID" value="GFJ83075.1"/>
    <property type="molecule type" value="Genomic_DNA"/>
</dbReference>
<evidence type="ECO:0000259" key="4">
    <source>
        <dbReference type="PROSITE" id="PS51077"/>
    </source>
</evidence>
<dbReference type="SUPFAM" id="SSF55781">
    <property type="entry name" value="GAF domain-like"/>
    <property type="match status" value="1"/>
</dbReference>
<dbReference type="InterPro" id="IPR014757">
    <property type="entry name" value="Tscrpt_reg_IclR_C"/>
</dbReference>
<dbReference type="SUPFAM" id="SSF46785">
    <property type="entry name" value="Winged helix' DNA-binding domain"/>
    <property type="match status" value="1"/>
</dbReference>
<dbReference type="SMART" id="SM00346">
    <property type="entry name" value="HTH_ICLR"/>
    <property type="match status" value="1"/>
</dbReference>
<sequence length="240" mass="25519">MTLRALSVLDAFDTAHRRLNLSEIARRSALPLATAHRHVRELVDWQALERGEDGTYQIGARLWHLGMLSPMHADLREIALPYLQDLCAATGDTVHLAVRDGAKALYVERLGGARSVRVVSRPGGLLPLHATGVGKVLLAWAPVQVQREVLAGPERLTPYTVVDPARLAAQLVDIRRTGVAWTREEMALGASSLAMGVRGPGGRVVAAVGLVVPSVRPDITTGLPALRAATAAIGARLAGA</sequence>
<evidence type="ECO:0000256" key="1">
    <source>
        <dbReference type="ARBA" id="ARBA00023015"/>
    </source>
</evidence>
<organism evidence="6 7">
    <name type="scientific">Phytohabitans houttuyneae</name>
    <dbReference type="NCBI Taxonomy" id="1076126"/>
    <lineage>
        <taxon>Bacteria</taxon>
        <taxon>Bacillati</taxon>
        <taxon>Actinomycetota</taxon>
        <taxon>Actinomycetes</taxon>
        <taxon>Micromonosporales</taxon>
        <taxon>Micromonosporaceae</taxon>
    </lineage>
</organism>
<dbReference type="InterPro" id="IPR029016">
    <property type="entry name" value="GAF-like_dom_sf"/>
</dbReference>
<dbReference type="InterPro" id="IPR036390">
    <property type="entry name" value="WH_DNA-bd_sf"/>
</dbReference>
<dbReference type="GO" id="GO:0045892">
    <property type="term" value="P:negative regulation of DNA-templated transcription"/>
    <property type="evidence" value="ECO:0007669"/>
    <property type="project" value="TreeGrafter"/>
</dbReference>
<evidence type="ECO:0008006" key="8">
    <source>
        <dbReference type="Google" id="ProtNLM"/>
    </source>
</evidence>
<feature type="domain" description="HTH iclR-type" evidence="4">
    <location>
        <begin position="1"/>
        <end position="60"/>
    </location>
</feature>
<keyword evidence="7" id="KW-1185">Reference proteome</keyword>
<dbReference type="Pfam" id="PF09339">
    <property type="entry name" value="HTH_IclR"/>
    <property type="match status" value="1"/>
</dbReference>
<accession>A0A6V8KR18</accession>